<evidence type="ECO:0000313" key="3">
    <source>
        <dbReference type="Proteomes" id="UP000241771"/>
    </source>
</evidence>
<gene>
    <name evidence="2" type="ORF">C9I98_19590</name>
</gene>
<feature type="signal peptide" evidence="1">
    <location>
        <begin position="1"/>
        <end position="18"/>
    </location>
</feature>
<evidence type="ECO:0000256" key="1">
    <source>
        <dbReference type="SAM" id="SignalP"/>
    </source>
</evidence>
<protein>
    <submittedName>
        <fullName evidence="2">Uncharacterized protein</fullName>
    </submittedName>
</protein>
<dbReference type="OrthoDB" id="6126039at2"/>
<dbReference type="Proteomes" id="UP000241771">
    <property type="component" value="Unassembled WGS sequence"/>
</dbReference>
<dbReference type="EMBL" id="PYMA01000015">
    <property type="protein sequence ID" value="PSW17212.1"/>
    <property type="molecule type" value="Genomic_DNA"/>
</dbReference>
<keyword evidence="3" id="KW-1185">Reference proteome</keyword>
<evidence type="ECO:0000313" key="2">
    <source>
        <dbReference type="EMBL" id="PSW17212.1"/>
    </source>
</evidence>
<dbReference type="AlphaFoldDB" id="A0A2T3NNC4"/>
<feature type="chain" id="PRO_5015653750" evidence="1">
    <location>
        <begin position="19"/>
        <end position="209"/>
    </location>
</feature>
<accession>A0A2T3NNC4</accession>
<keyword evidence="1" id="KW-0732">Signal</keyword>
<proteinExistence type="predicted"/>
<comment type="caution">
    <text evidence="2">The sequence shown here is derived from an EMBL/GenBank/DDBJ whole genome shotgun (WGS) entry which is preliminary data.</text>
</comment>
<sequence length="209" mass="23939">MHKIFILLLALSCQAVYASPFGSLKEKAKESVFGEIASWFASLPGIKYLENKIDSNKVRIITSDSNSPTLSITAKEESELFIRPINSNASLLIYDKLSIPAGSYFIHASQVKKKGKGQTVSRRINLPNGVNHHEQIVYWKDHIKQYPLLIDTHPQAQRIRVMNIKAKYSHGMMLDSGRYDIEVLFKGDKKRHRFYVNLDQNQQTFSVYH</sequence>
<reference evidence="2 3" key="1">
    <citation type="submission" date="2018-01" db="EMBL/GenBank/DDBJ databases">
        <title>Whole genome sequencing of Histamine producing bacteria.</title>
        <authorList>
            <person name="Butler K."/>
        </authorList>
    </citation>
    <scope>NUCLEOTIDE SEQUENCE [LARGE SCALE GENOMIC DNA]</scope>
    <source>
        <strain evidence="2 3">DSM 100436</strain>
    </source>
</reference>
<name>A0A2T3NNC4_9GAMM</name>
<organism evidence="2 3">
    <name type="scientific">Photobacterium sanctipauli</name>
    <dbReference type="NCBI Taxonomy" id="1342794"/>
    <lineage>
        <taxon>Bacteria</taxon>
        <taxon>Pseudomonadati</taxon>
        <taxon>Pseudomonadota</taxon>
        <taxon>Gammaproteobacteria</taxon>
        <taxon>Vibrionales</taxon>
        <taxon>Vibrionaceae</taxon>
        <taxon>Photobacterium</taxon>
    </lineage>
</organism>
<dbReference type="RefSeq" id="WP_036823497.1">
    <property type="nucleotide sequence ID" value="NZ_JGVO01000469.1"/>
</dbReference>